<feature type="region of interest" description="Disordered" evidence="5">
    <location>
        <begin position="327"/>
        <end position="402"/>
    </location>
</feature>
<reference evidence="7 8" key="1">
    <citation type="submission" date="2013-07" db="EMBL/GenBank/DDBJ databases">
        <title>The Genome Sequence of Kwoniella mangroviensis CBS10435.</title>
        <authorList>
            <consortium name="The Broad Institute Genome Sequencing Platform"/>
            <person name="Cuomo C."/>
            <person name="Litvintseva A."/>
            <person name="Chen Y."/>
            <person name="Heitman J."/>
            <person name="Sun S."/>
            <person name="Springer D."/>
            <person name="Dromer F."/>
            <person name="Young S.K."/>
            <person name="Zeng Q."/>
            <person name="Gargeya S."/>
            <person name="Fitzgerald M."/>
            <person name="Abouelleil A."/>
            <person name="Alvarado L."/>
            <person name="Berlin A.M."/>
            <person name="Chapman S.B."/>
            <person name="Dewar J."/>
            <person name="Goldberg J."/>
            <person name="Griggs A."/>
            <person name="Gujja S."/>
            <person name="Hansen M."/>
            <person name="Howarth C."/>
            <person name="Imamovic A."/>
            <person name="Larimer J."/>
            <person name="McCowan C."/>
            <person name="Murphy C."/>
            <person name="Pearson M."/>
            <person name="Priest M."/>
            <person name="Roberts A."/>
            <person name="Saif S."/>
            <person name="Shea T."/>
            <person name="Sykes S."/>
            <person name="Wortman J."/>
            <person name="Nusbaum C."/>
            <person name="Birren B."/>
        </authorList>
    </citation>
    <scope>NUCLEOTIDE SEQUENCE [LARGE SCALE GENOMIC DNA]</scope>
    <source>
        <strain evidence="7 8">CBS 10435</strain>
    </source>
</reference>
<dbReference type="STRING" id="1331196.A0A1B9IUQ2"/>
<dbReference type="EMBL" id="KI669461">
    <property type="protein sequence ID" value="OCF59243.1"/>
    <property type="molecule type" value="Genomic_DNA"/>
</dbReference>
<feature type="domain" description="Tyrosine specific protein phosphatases" evidence="6">
    <location>
        <begin position="552"/>
        <end position="610"/>
    </location>
</feature>
<dbReference type="GO" id="GO:0033550">
    <property type="term" value="F:MAP kinase tyrosine phosphatase activity"/>
    <property type="evidence" value="ECO:0007669"/>
    <property type="project" value="TreeGrafter"/>
</dbReference>
<reference evidence="8" key="2">
    <citation type="submission" date="2013-12" db="EMBL/GenBank/DDBJ databases">
        <title>Evolution of pathogenesis and genome organization in the Tremellales.</title>
        <authorList>
            <person name="Cuomo C."/>
            <person name="Litvintseva A."/>
            <person name="Heitman J."/>
            <person name="Chen Y."/>
            <person name="Sun S."/>
            <person name="Springer D."/>
            <person name="Dromer F."/>
            <person name="Young S."/>
            <person name="Zeng Q."/>
            <person name="Chapman S."/>
            <person name="Gujja S."/>
            <person name="Saif S."/>
            <person name="Birren B."/>
        </authorList>
    </citation>
    <scope>NUCLEOTIDE SEQUENCE [LARGE SCALE GENOMIC DNA]</scope>
    <source>
        <strain evidence="8">CBS 10435</strain>
    </source>
</reference>
<dbReference type="GO" id="GO:0008330">
    <property type="term" value="F:protein tyrosine/threonine phosphatase activity"/>
    <property type="evidence" value="ECO:0007669"/>
    <property type="project" value="TreeGrafter"/>
</dbReference>
<proteinExistence type="inferred from homology"/>
<name>A0A1B9IUQ2_9TREE</name>
<gene>
    <name evidence="7" type="ORF">L486_03746</name>
</gene>
<dbReference type="OrthoDB" id="2017893at2759"/>
<keyword evidence="8" id="KW-1185">Reference proteome</keyword>
<dbReference type="InterPro" id="IPR020422">
    <property type="entry name" value="TYR_PHOSPHATASE_DUAL_dom"/>
</dbReference>
<dbReference type="Pfam" id="PF00782">
    <property type="entry name" value="DSPc"/>
    <property type="match status" value="1"/>
</dbReference>
<protein>
    <recommendedName>
        <fullName evidence="2">protein-tyrosine-phosphatase</fullName>
        <ecNumber evidence="2">3.1.3.48</ecNumber>
    </recommendedName>
</protein>
<dbReference type="InterPro" id="IPR000340">
    <property type="entry name" value="Dual-sp_phosphatase_cat-dom"/>
</dbReference>
<dbReference type="PROSITE" id="PS00383">
    <property type="entry name" value="TYR_PHOSPHATASE_1"/>
    <property type="match status" value="1"/>
</dbReference>
<evidence type="ECO:0000256" key="4">
    <source>
        <dbReference type="ARBA" id="ARBA00022912"/>
    </source>
</evidence>
<evidence type="ECO:0000259" key="6">
    <source>
        <dbReference type="PROSITE" id="PS50056"/>
    </source>
</evidence>
<feature type="region of interest" description="Disordered" evidence="5">
    <location>
        <begin position="1"/>
        <end position="64"/>
    </location>
</feature>
<feature type="compositionally biased region" description="Low complexity" evidence="5">
    <location>
        <begin position="367"/>
        <end position="395"/>
    </location>
</feature>
<feature type="compositionally biased region" description="Low complexity" evidence="5">
    <location>
        <begin position="10"/>
        <end position="23"/>
    </location>
</feature>
<dbReference type="SUPFAM" id="SSF52799">
    <property type="entry name" value="(Phosphotyrosine protein) phosphatases II"/>
    <property type="match status" value="1"/>
</dbReference>
<evidence type="ECO:0000256" key="5">
    <source>
        <dbReference type="SAM" id="MobiDB-lite"/>
    </source>
</evidence>
<evidence type="ECO:0000313" key="7">
    <source>
        <dbReference type="EMBL" id="OCF59243.1"/>
    </source>
</evidence>
<dbReference type="PANTHER" id="PTHR10159">
    <property type="entry name" value="DUAL SPECIFICITY PROTEIN PHOSPHATASE"/>
    <property type="match status" value="1"/>
</dbReference>
<accession>A0A1B9IUQ2</accession>
<evidence type="ECO:0000313" key="8">
    <source>
        <dbReference type="Proteomes" id="UP000092583"/>
    </source>
</evidence>
<feature type="compositionally biased region" description="Polar residues" evidence="5">
    <location>
        <begin position="174"/>
        <end position="185"/>
    </location>
</feature>
<dbReference type="Gene3D" id="3.90.190.10">
    <property type="entry name" value="Protein tyrosine phosphatase superfamily"/>
    <property type="match status" value="1"/>
</dbReference>
<dbReference type="Proteomes" id="UP000092583">
    <property type="component" value="Unassembled WGS sequence"/>
</dbReference>
<dbReference type="InterPro" id="IPR029021">
    <property type="entry name" value="Prot-tyrosine_phosphatase-like"/>
</dbReference>
<sequence length="724" mass="78194">MLLIRSPIPSSHSLSSTTSSSHHLGYRSPTHTQPSLRSPIFLSSSPRKRPLGVPSPADQLNFSSSSRPLKKICDRLDITDENNGGQPGTAVGDINKQNREKGVNAPLNIIITKMDIEMESDGLIIPPKLSPTPSRSFSSSSSSISSIHTISRPILGRLDTSSSLDFEPGLTVRSYPSSSSINDMTSSPPKSSSLPPVMHLKRNPKKLSLSLPALGSTSTTAYNSNSSPNCSTPSTVCPPPTYSTAESDSKFGTPYTPGPPKTPALAMSLGRSTYRGNRRPSLLSLITNPPGNDDLPPPTPGAGSHPYATMRLKNKGRARSQTAIGVLGVPDHQERYSSFPPIDEQPSNGLSALGYALPTTASPQDQTRSYSGSSPTTSTSTVSDDASASTSSTPSTSPPLPTAFTFSMPLNNYYQHPSKRQMEPYEDGPIEILPGIFLGAEESVHQFDTYAASSSKVRIINVAQEIDDPFDPTNSSSTSMPGWSKGKGKQKMKLAVYPGDNTIKRPEIEYCHVRWSHGELGLANIPPTAQLSQLIDPSEEEVLPTTGEEGIWGFWETIKWMESGRKNGIPILIHCQCGVSRSATLAIAYTMALAAIGAMPDILGGIRSMQDAYDFVKSKSSWIGPNHSLVFQLVDFARHLTQLLSAHPTQLNTSFPSNHDAELTEAEWARRRREFEDSENGSSSPSISTPSEGEEGGESCISPEEADEEARRLDEEMLLRKSRR</sequence>
<dbReference type="SMART" id="SM00195">
    <property type="entry name" value="DSPc"/>
    <property type="match status" value="1"/>
</dbReference>
<evidence type="ECO:0000256" key="2">
    <source>
        <dbReference type="ARBA" id="ARBA00013064"/>
    </source>
</evidence>
<evidence type="ECO:0000256" key="3">
    <source>
        <dbReference type="ARBA" id="ARBA00022801"/>
    </source>
</evidence>
<dbReference type="InterPro" id="IPR000387">
    <property type="entry name" value="Tyr_Pase_dom"/>
</dbReference>
<dbReference type="GO" id="GO:0043409">
    <property type="term" value="P:negative regulation of MAPK cascade"/>
    <property type="evidence" value="ECO:0007669"/>
    <property type="project" value="TreeGrafter"/>
</dbReference>
<feature type="region of interest" description="Disordered" evidence="5">
    <location>
        <begin position="287"/>
        <end position="308"/>
    </location>
</feature>
<dbReference type="AlphaFoldDB" id="A0A1B9IUQ2"/>
<dbReference type="PROSITE" id="PS50056">
    <property type="entry name" value="TYR_PHOSPHATASE_2"/>
    <property type="match status" value="1"/>
</dbReference>
<dbReference type="EC" id="3.1.3.48" evidence="2"/>
<evidence type="ECO:0000256" key="1">
    <source>
        <dbReference type="ARBA" id="ARBA00008601"/>
    </source>
</evidence>
<feature type="compositionally biased region" description="Low complexity" evidence="5">
    <location>
        <begin position="680"/>
        <end position="691"/>
    </location>
</feature>
<keyword evidence="3" id="KW-0378">Hydrolase</keyword>
<dbReference type="PANTHER" id="PTHR10159:SF519">
    <property type="entry name" value="DUAL SPECIFICITY PROTEIN PHOSPHATASE MPK3"/>
    <property type="match status" value="1"/>
</dbReference>
<dbReference type="GO" id="GO:0017017">
    <property type="term" value="F:MAP kinase tyrosine/serine/threonine phosphatase activity"/>
    <property type="evidence" value="ECO:0007669"/>
    <property type="project" value="TreeGrafter"/>
</dbReference>
<feature type="region of interest" description="Disordered" evidence="5">
    <location>
        <begin position="672"/>
        <end position="711"/>
    </location>
</feature>
<organism evidence="7 8">
    <name type="scientific">Kwoniella mangroviensis CBS 10435</name>
    <dbReference type="NCBI Taxonomy" id="1331196"/>
    <lineage>
        <taxon>Eukaryota</taxon>
        <taxon>Fungi</taxon>
        <taxon>Dikarya</taxon>
        <taxon>Basidiomycota</taxon>
        <taxon>Agaricomycotina</taxon>
        <taxon>Tremellomycetes</taxon>
        <taxon>Tremellales</taxon>
        <taxon>Cryptococcaceae</taxon>
        <taxon>Kwoniella</taxon>
    </lineage>
</organism>
<feature type="compositionally biased region" description="Polar residues" evidence="5">
    <location>
        <begin position="29"/>
        <end position="45"/>
    </location>
</feature>
<keyword evidence="4" id="KW-0904">Protein phosphatase</keyword>
<feature type="region of interest" description="Disordered" evidence="5">
    <location>
        <begin position="241"/>
        <end position="262"/>
    </location>
</feature>
<feature type="compositionally biased region" description="Low complexity" evidence="5">
    <location>
        <begin position="186"/>
        <end position="196"/>
    </location>
</feature>
<comment type="similarity">
    <text evidence="1">Belongs to the protein-tyrosine phosphatase family. Non-receptor class dual specificity subfamily.</text>
</comment>
<feature type="region of interest" description="Disordered" evidence="5">
    <location>
        <begin position="159"/>
        <end position="199"/>
    </location>
</feature>
<dbReference type="GO" id="GO:0005737">
    <property type="term" value="C:cytoplasm"/>
    <property type="evidence" value="ECO:0007669"/>
    <property type="project" value="TreeGrafter"/>
</dbReference>
<dbReference type="InterPro" id="IPR016130">
    <property type="entry name" value="Tyr_Pase_AS"/>
</dbReference>